<gene>
    <name evidence="3" type="ORF">CCMP2556_LOCUS41840</name>
</gene>
<dbReference type="Gene3D" id="3.40.50.300">
    <property type="entry name" value="P-loop containing nucleotide triphosphate hydrolases"/>
    <property type="match status" value="1"/>
</dbReference>
<dbReference type="SMART" id="SM00174">
    <property type="entry name" value="RHO"/>
    <property type="match status" value="1"/>
</dbReference>
<keyword evidence="2" id="KW-0812">Transmembrane</keyword>
<evidence type="ECO:0000313" key="3">
    <source>
        <dbReference type="EMBL" id="CAK9086348.1"/>
    </source>
</evidence>
<evidence type="ECO:0000256" key="2">
    <source>
        <dbReference type="SAM" id="Phobius"/>
    </source>
</evidence>
<dbReference type="InterPro" id="IPR027417">
    <property type="entry name" value="P-loop_NTPase"/>
</dbReference>
<dbReference type="InterPro" id="IPR001806">
    <property type="entry name" value="Small_GTPase"/>
</dbReference>
<dbReference type="EMBL" id="CAXAMN010024395">
    <property type="protein sequence ID" value="CAK9086348.1"/>
    <property type="molecule type" value="Genomic_DNA"/>
</dbReference>
<dbReference type="CDD" id="cd00154">
    <property type="entry name" value="Rab"/>
    <property type="match status" value="1"/>
</dbReference>
<dbReference type="SUPFAM" id="SSF52540">
    <property type="entry name" value="P-loop containing nucleoside triphosphate hydrolases"/>
    <property type="match status" value="1"/>
</dbReference>
<dbReference type="InterPro" id="IPR005225">
    <property type="entry name" value="Small_GTP-bd"/>
</dbReference>
<dbReference type="NCBIfam" id="TIGR00231">
    <property type="entry name" value="small_GTP"/>
    <property type="match status" value="1"/>
</dbReference>
<keyword evidence="4" id="KW-1185">Reference proteome</keyword>
<dbReference type="PROSITE" id="PS51421">
    <property type="entry name" value="RAS"/>
    <property type="match status" value="1"/>
</dbReference>
<dbReference type="PANTHER" id="PTHR47978">
    <property type="match status" value="1"/>
</dbReference>
<dbReference type="SMART" id="SM00175">
    <property type="entry name" value="RAB"/>
    <property type="match status" value="1"/>
</dbReference>
<dbReference type="SMART" id="SM00176">
    <property type="entry name" value="RAN"/>
    <property type="match status" value="1"/>
</dbReference>
<keyword evidence="2" id="KW-0472">Membrane</keyword>
<evidence type="ECO:0000313" key="4">
    <source>
        <dbReference type="Proteomes" id="UP001642484"/>
    </source>
</evidence>
<protein>
    <submittedName>
        <fullName evidence="3">Uncharacterized protein</fullName>
    </submittedName>
</protein>
<dbReference type="Proteomes" id="UP001642484">
    <property type="component" value="Unassembled WGS sequence"/>
</dbReference>
<dbReference type="PROSITE" id="PS51419">
    <property type="entry name" value="RAB"/>
    <property type="match status" value="1"/>
</dbReference>
<comment type="caution">
    <text evidence="3">The sequence shown here is derived from an EMBL/GenBank/DDBJ whole genome shotgun (WGS) entry which is preliminary data.</text>
</comment>
<reference evidence="3 4" key="1">
    <citation type="submission" date="2024-02" db="EMBL/GenBank/DDBJ databases">
        <authorList>
            <person name="Chen Y."/>
            <person name="Shah S."/>
            <person name="Dougan E. K."/>
            <person name="Thang M."/>
            <person name="Chan C."/>
        </authorList>
    </citation>
    <scope>NUCLEOTIDE SEQUENCE [LARGE SCALE GENOMIC DNA]</scope>
</reference>
<organism evidence="3 4">
    <name type="scientific">Durusdinium trenchii</name>
    <dbReference type="NCBI Taxonomy" id="1381693"/>
    <lineage>
        <taxon>Eukaryota</taxon>
        <taxon>Sar</taxon>
        <taxon>Alveolata</taxon>
        <taxon>Dinophyceae</taxon>
        <taxon>Suessiales</taxon>
        <taxon>Symbiodiniaceae</taxon>
        <taxon>Durusdinium</taxon>
    </lineage>
</organism>
<keyword evidence="1" id="KW-0547">Nucleotide-binding</keyword>
<dbReference type="PRINTS" id="PR00449">
    <property type="entry name" value="RASTRNSFRMNG"/>
</dbReference>
<sequence length="228" mass="26132">MKYDEVVLAVVWNLLFAFMHMADYDLLLKFMVVGDAGVGKSSLLVRFADGTFVDNYLCTIGVDFRIRRMFLDGRHLKVNVWDLSGNPRFSLNALARAAYSGIKGVLVIFDMTDRETYNNVLHWIEEVRPRRDQEMCMILIGNKADLSHRRVVSYEEAASLAQRMDMKYLETSVKTQQNVELAFETLAQEVMRQYFPRRRDDVKQRESCFCLGGATGSMATSRMLVIGA</sequence>
<accession>A0ABP0QFD3</accession>
<feature type="transmembrane region" description="Helical" evidence="2">
    <location>
        <begin position="6"/>
        <end position="22"/>
    </location>
</feature>
<evidence type="ECO:0000256" key="1">
    <source>
        <dbReference type="ARBA" id="ARBA00022741"/>
    </source>
</evidence>
<dbReference type="SMART" id="SM00173">
    <property type="entry name" value="RAS"/>
    <property type="match status" value="1"/>
</dbReference>
<dbReference type="Pfam" id="PF00071">
    <property type="entry name" value="Ras"/>
    <property type="match status" value="1"/>
</dbReference>
<proteinExistence type="predicted"/>
<name>A0ABP0QFD3_9DINO</name>
<keyword evidence="2" id="KW-1133">Transmembrane helix</keyword>